<accession>A0A8B9EDD7</accession>
<sequence>RGLPLPAAPARGDGRHFARRRGRGGFPRVLRLLEAVGRAAPGAVRFRHGARLRLGLQAAVSTPAPFPAPPAPCEMADALPVPRHKMADALPIAP</sequence>
<dbReference type="AlphaFoldDB" id="A0A8B9EDD7"/>
<dbReference type="Ensembl" id="ENSACDT00005024450.1">
    <property type="protein sequence ID" value="ENSACDP00005020436.1"/>
    <property type="gene ID" value="ENSACDG00005014817.1"/>
</dbReference>
<evidence type="ECO:0000256" key="1">
    <source>
        <dbReference type="SAM" id="MobiDB-lite"/>
    </source>
</evidence>
<dbReference type="Proteomes" id="UP000694521">
    <property type="component" value="Unplaced"/>
</dbReference>
<feature type="region of interest" description="Disordered" evidence="1">
    <location>
        <begin position="1"/>
        <end position="21"/>
    </location>
</feature>
<keyword evidence="3" id="KW-1185">Reference proteome</keyword>
<name>A0A8B9EDD7_ANSCY</name>
<organism evidence="2 3">
    <name type="scientific">Anser cygnoides</name>
    <name type="common">Swan goose</name>
    <dbReference type="NCBI Taxonomy" id="8845"/>
    <lineage>
        <taxon>Eukaryota</taxon>
        <taxon>Metazoa</taxon>
        <taxon>Chordata</taxon>
        <taxon>Craniata</taxon>
        <taxon>Vertebrata</taxon>
        <taxon>Euteleostomi</taxon>
        <taxon>Archelosauria</taxon>
        <taxon>Archosauria</taxon>
        <taxon>Dinosauria</taxon>
        <taxon>Saurischia</taxon>
        <taxon>Theropoda</taxon>
        <taxon>Coelurosauria</taxon>
        <taxon>Aves</taxon>
        <taxon>Neognathae</taxon>
        <taxon>Galloanserae</taxon>
        <taxon>Anseriformes</taxon>
        <taxon>Anatidae</taxon>
        <taxon>Anserinae</taxon>
        <taxon>Anser</taxon>
    </lineage>
</organism>
<reference evidence="2" key="1">
    <citation type="submission" date="2025-08" db="UniProtKB">
        <authorList>
            <consortium name="Ensembl"/>
        </authorList>
    </citation>
    <scope>IDENTIFICATION</scope>
</reference>
<protein>
    <submittedName>
        <fullName evidence="2">Uncharacterized protein</fullName>
    </submittedName>
</protein>
<evidence type="ECO:0000313" key="3">
    <source>
        <dbReference type="Proteomes" id="UP000694521"/>
    </source>
</evidence>
<proteinExistence type="predicted"/>
<reference evidence="2" key="2">
    <citation type="submission" date="2025-09" db="UniProtKB">
        <authorList>
            <consortium name="Ensembl"/>
        </authorList>
    </citation>
    <scope>IDENTIFICATION</scope>
</reference>
<evidence type="ECO:0000313" key="2">
    <source>
        <dbReference type="Ensembl" id="ENSACDP00005020436.1"/>
    </source>
</evidence>